<reference evidence="1 2" key="2">
    <citation type="journal article" date="2015" name="Antonie Van Leeuwenhoek">
        <title>Ecophysiological diversity of a novel member of the genus Alteromonas, and description of Alteromonas mediterranea sp. nov.</title>
        <authorList>
            <person name="Ivanova E.P."/>
            <person name="Lopez-Perez M."/>
            <person name="Zabalos M."/>
            <person name="Nguyen S.H."/>
            <person name="Webb H.K."/>
            <person name="Ryan J."/>
            <person name="Lagutin K."/>
            <person name="Vyssotski M."/>
            <person name="Crawford R.J."/>
            <person name="Rodriguez-Valera F."/>
        </authorList>
    </citation>
    <scope>NUCLEOTIDE SEQUENCE [LARGE SCALE GENOMIC DNA]</scope>
    <source>
        <strain evidence="2">DSM 17117 / CIP 110805 / LMG 28347 / Deep ecotype</strain>
    </source>
</reference>
<proteinExistence type="predicted"/>
<keyword evidence="2" id="KW-1185">Reference proteome</keyword>
<dbReference type="KEGG" id="amc:MADE_1014770"/>
<dbReference type="Proteomes" id="UP000001870">
    <property type="component" value="Chromosome"/>
</dbReference>
<sequence>MFKLHIKNYTWYITIYTNSGPDSLSKVPESELIVFKIAPKGMVSVPTSKKVMKIFDSKEKYDMYAEARK</sequence>
<accession>F2GCD2</accession>
<organism evidence="1 2">
    <name type="scientific">Alteromonas mediterranea (strain DSM 17117 / CIP 110805 / LMG 28347 / Deep ecotype)</name>
    <dbReference type="NCBI Taxonomy" id="1774373"/>
    <lineage>
        <taxon>Bacteria</taxon>
        <taxon>Pseudomonadati</taxon>
        <taxon>Pseudomonadota</taxon>
        <taxon>Gammaproteobacteria</taxon>
        <taxon>Alteromonadales</taxon>
        <taxon>Alteromonadaceae</taxon>
        <taxon>Alteromonas/Salinimonas group</taxon>
        <taxon>Alteromonas</taxon>
    </lineage>
</organism>
<reference evidence="1 2" key="1">
    <citation type="journal article" date="2008" name="ISME J.">
        <title>Comparative genomics of two ecotypes of the marine planktonic copiotroph Alteromonas macleodii suggests alternative lifestyles associated with different kinds of particulate organic matter.</title>
        <authorList>
            <person name="Ivars-Martinez E."/>
            <person name="Martin-Cuadrado A.B."/>
            <person name="D'Auria G."/>
            <person name="Mira A."/>
            <person name="Ferriera S."/>
            <person name="Johnson J."/>
            <person name="Friedman R."/>
            <person name="Rodriguez-Valera F."/>
        </authorList>
    </citation>
    <scope>NUCLEOTIDE SEQUENCE [LARGE SCALE GENOMIC DNA]</scope>
    <source>
        <strain evidence="2">DSM 17117 / CIP 110805 / LMG 28347 / Deep ecotype</strain>
    </source>
</reference>
<dbReference type="HOGENOM" id="CLU_2766755_0_0_6"/>
<dbReference type="EMBL" id="CP001103">
    <property type="protein sequence ID" value="AEA99088.1"/>
    <property type="molecule type" value="Genomic_DNA"/>
</dbReference>
<protein>
    <submittedName>
        <fullName evidence="1">Uncharacterized protein</fullName>
    </submittedName>
</protein>
<evidence type="ECO:0000313" key="1">
    <source>
        <dbReference type="EMBL" id="AEA99088.1"/>
    </source>
</evidence>
<name>F2GCD2_ALTMD</name>
<gene>
    <name evidence="1" type="ordered locus">MADE_1014770</name>
</gene>
<dbReference type="AlphaFoldDB" id="F2GCD2"/>
<evidence type="ECO:0000313" key="2">
    <source>
        <dbReference type="Proteomes" id="UP000001870"/>
    </source>
</evidence>